<dbReference type="Gene3D" id="2.60.40.1090">
    <property type="entry name" value="Fimbrial-type adhesion domain"/>
    <property type="match status" value="1"/>
</dbReference>
<evidence type="ECO:0000313" key="7">
    <source>
        <dbReference type="EMBL" id="AWL69072.1"/>
    </source>
</evidence>
<dbReference type="EMBL" id="CP029449">
    <property type="protein sequence ID" value="AWL69072.1"/>
    <property type="molecule type" value="Genomic_DNA"/>
</dbReference>
<dbReference type="InterPro" id="IPR050263">
    <property type="entry name" value="Bact_Fimbrial_Adh_Pro"/>
</dbReference>
<reference evidence="10 14" key="7">
    <citation type="submission" date="2018-06" db="EMBL/GenBank/DDBJ databases">
        <title>Serratia marcescens genome sequencing and assembly.</title>
        <authorList>
            <person name="Martins R.C.R."/>
            <person name="Perdigao-Neto L.V."/>
            <person name="Costa S.F."/>
            <person name="Levin A.S.S."/>
        </authorList>
    </citation>
    <scope>NUCLEOTIDE SEQUENCE [LARGE SCALE GENOMIC DNA]</scope>
    <source>
        <strain evidence="10 14">1283</strain>
    </source>
</reference>
<dbReference type="EMBL" id="LJEX02000013">
    <property type="protein sequence ID" value="OCO90526.1"/>
    <property type="molecule type" value="Genomic_DNA"/>
</dbReference>
<protein>
    <submittedName>
        <fullName evidence="7 8">Fimbrial protein</fullName>
    </submittedName>
</protein>
<evidence type="ECO:0000256" key="4">
    <source>
        <dbReference type="ARBA" id="ARBA00023263"/>
    </source>
</evidence>
<evidence type="ECO:0000256" key="2">
    <source>
        <dbReference type="ARBA" id="ARBA00006671"/>
    </source>
</evidence>
<dbReference type="GO" id="GO:0009289">
    <property type="term" value="C:pilus"/>
    <property type="evidence" value="ECO:0007669"/>
    <property type="project" value="UniProtKB-SubCell"/>
</dbReference>
<dbReference type="Proteomes" id="UP000247823">
    <property type="component" value="Unassembled WGS sequence"/>
</dbReference>
<dbReference type="InterPro" id="IPR000259">
    <property type="entry name" value="Adhesion_dom_fimbrial"/>
</dbReference>
<evidence type="ECO:0000313" key="10">
    <source>
        <dbReference type="EMBL" id="PYA63685.1"/>
    </source>
</evidence>
<reference evidence="7 13" key="5">
    <citation type="submission" date="2018-05" db="EMBL/GenBank/DDBJ databases">
        <title>Klebsiella quasipneumonaiae provides a window into carbapenemase gene transfer, plasmid rearrangements and nosocomial acquisition from the hospital environment.</title>
        <authorList>
            <person name="Mathers A.J."/>
            <person name="Vegesana K."/>
            <person name="Stoesser N."/>
            <person name="Crook D."/>
            <person name="Vaughan A."/>
            <person name="Barry K."/>
            <person name="Parikh H."/>
            <person name="Sebra R."/>
            <person name="Kotay S."/>
            <person name="Walker A.S."/>
            <person name="Sheppard A.E."/>
        </authorList>
    </citation>
    <scope>NUCLEOTIDE SEQUENCE [LARGE SCALE GENOMIC DNA]</scope>
    <source>
        <strain evidence="7 13">CAV1761</strain>
    </source>
</reference>
<evidence type="ECO:0000256" key="3">
    <source>
        <dbReference type="ARBA" id="ARBA00022729"/>
    </source>
</evidence>
<dbReference type="SUPFAM" id="SSF49401">
    <property type="entry name" value="Bacterial adhesins"/>
    <property type="match status" value="1"/>
</dbReference>
<dbReference type="InterPro" id="IPR036937">
    <property type="entry name" value="Adhesion_dom_fimbrial_sf"/>
</dbReference>
<evidence type="ECO:0000313" key="13">
    <source>
        <dbReference type="Proteomes" id="UP000245399"/>
    </source>
</evidence>
<keyword evidence="3 5" id="KW-0732">Signal</keyword>
<dbReference type="Proteomes" id="UP000050489">
    <property type="component" value="Unassembled WGS sequence"/>
</dbReference>
<keyword evidence="4" id="KW-0281">Fimbrium</keyword>
<comment type="subcellular location">
    <subcellularLocation>
        <location evidence="1">Fimbrium</location>
    </subcellularLocation>
</comment>
<reference evidence="11" key="4">
    <citation type="submission" date="2017-12" db="EMBL/GenBank/DDBJ databases">
        <title>FDA dAtabase for Regulatory Grade micrObial Sequences (FDA-ARGOS): Supporting development and validation of Infectious Disease Dx tests.</title>
        <authorList>
            <person name="Campos J."/>
            <person name="Goldberg B."/>
            <person name="Tallon L."/>
            <person name="Sadzewicz L."/>
            <person name="Sengamalay N."/>
            <person name="Ott S."/>
            <person name="Godinez A."/>
            <person name="Nagaraj S."/>
            <person name="Vavikolanu K."/>
            <person name="Vyas G."/>
            <person name="Nadendla S."/>
            <person name="Aluvathingal J."/>
            <person name="Geyer C."/>
            <person name="Nandy P."/>
            <person name="Hobson J."/>
            <person name="Sichtig H."/>
        </authorList>
    </citation>
    <scope>NUCLEOTIDE SEQUENCE [LARGE SCALE GENOMIC DNA]</scope>
    <source>
        <strain evidence="11">FDAARGOS_79</strain>
    </source>
</reference>
<dbReference type="EMBL" id="QJQB01000417">
    <property type="protein sequence ID" value="PYA63685.1"/>
    <property type="molecule type" value="Genomic_DNA"/>
</dbReference>
<reference evidence="10" key="8">
    <citation type="submission" date="2018-06" db="EMBL/GenBank/DDBJ databases">
        <authorList>
            <person name="Martins R.C."/>
            <person name="Perdigao-Neto L.V."/>
            <person name="Costa S.F."/>
            <person name="Levin A.S.S."/>
        </authorList>
    </citation>
    <scope>NUCLEOTIDE SEQUENCE</scope>
    <source>
        <strain evidence="10">1283</strain>
    </source>
</reference>
<dbReference type="PANTHER" id="PTHR33420:SF3">
    <property type="entry name" value="FIMBRIAL SUBUNIT ELFA"/>
    <property type="match status" value="1"/>
</dbReference>
<dbReference type="RefSeq" id="WP_038871490.1">
    <property type="nucleotide sequence ID" value="NZ_CABMHU010000099.1"/>
</dbReference>
<reference evidence="14" key="6">
    <citation type="submission" date="2018-06" db="EMBL/GenBank/DDBJ databases">
        <title>Serratia marcescens genome sequencing and assembly.</title>
        <authorList>
            <person name="Martins R.C."/>
            <person name="Perdigao-Neto L.V."/>
            <person name="Costa S.F."/>
            <person name="Levin A.S.S."/>
        </authorList>
    </citation>
    <scope>NUCLEOTIDE SEQUENCE [LARGE SCALE GENOMIC DNA]</scope>
    <source>
        <strain evidence="14">1283</strain>
    </source>
</reference>
<dbReference type="PANTHER" id="PTHR33420">
    <property type="entry name" value="FIMBRIAL SUBUNIT ELFA-RELATED"/>
    <property type="match status" value="1"/>
</dbReference>
<evidence type="ECO:0000313" key="14">
    <source>
        <dbReference type="Proteomes" id="UP000247823"/>
    </source>
</evidence>
<evidence type="ECO:0000256" key="5">
    <source>
        <dbReference type="SAM" id="SignalP"/>
    </source>
</evidence>
<feature type="chain" id="PRO_5044540649" evidence="5">
    <location>
        <begin position="24"/>
        <end position="179"/>
    </location>
</feature>
<dbReference type="InterPro" id="IPR008966">
    <property type="entry name" value="Adhesion_dom_sf"/>
</dbReference>
<dbReference type="GeneID" id="98190741"/>
<name>A0A0A5L520_SERMA</name>
<dbReference type="AlphaFoldDB" id="A0A0A5L520"/>
<reference evidence="9" key="3">
    <citation type="submission" date="2017-12" db="EMBL/GenBank/DDBJ databases">
        <title>FDA dAtabase for Regulatory Grade micrObial Sequences (FDA-ARGOS): Supporting development and validation of Infectious Disease Dx tests.</title>
        <authorList>
            <person name="Campos J."/>
            <person name="Goldberg B."/>
            <person name="Tallon L.J."/>
            <person name="Sadzewicz L."/>
            <person name="Sengamalay N."/>
            <person name="Ott S."/>
            <person name="Godinez A."/>
            <person name="Nagaraj S."/>
            <person name="Vavikolanu K."/>
            <person name="Vyas G."/>
            <person name="Nadendla S."/>
            <person name="Aluvathingal J."/>
            <person name="Geyer C."/>
            <person name="Nandy P."/>
            <person name="Hobson J."/>
            <person name="Sichtig H."/>
        </authorList>
    </citation>
    <scope>NUCLEOTIDE SEQUENCE</scope>
    <source>
        <strain evidence="9">FDAARGOS_79</strain>
    </source>
</reference>
<keyword evidence="14" id="KW-1185">Reference proteome</keyword>
<reference evidence="12" key="1">
    <citation type="submission" date="2016-04" db="EMBL/GenBank/DDBJ databases">
        <authorList>
            <person name="Osei Sekyere J."/>
            <person name="Sivertsen A."/>
            <person name="Pedersen A.T."/>
            <person name="Sundsfjord A."/>
        </authorList>
    </citation>
    <scope>NUCLEOTIDE SEQUENCE [LARGE SCALE GENOMIC DNA]</scope>
    <source>
        <strain evidence="12">945174350</strain>
    </source>
</reference>
<evidence type="ECO:0000259" key="6">
    <source>
        <dbReference type="Pfam" id="PF00419"/>
    </source>
</evidence>
<reference evidence="8" key="2">
    <citation type="journal article" date="2017" name="PLoS ONE">
        <title>Genomic and phenotypic characterisation of fluoroquinolone resistance mechanisms in Enterobacteriaceae in Durban, South Africa.</title>
        <authorList>
            <person name="Osei Sekyere J."/>
            <person name="Amoako D.G."/>
        </authorList>
    </citation>
    <scope>NUCLEOTIDE SEQUENCE</scope>
    <source>
        <strain evidence="8">945174350</strain>
    </source>
</reference>
<evidence type="ECO:0000256" key="1">
    <source>
        <dbReference type="ARBA" id="ARBA00004561"/>
    </source>
</evidence>
<evidence type="ECO:0000313" key="12">
    <source>
        <dbReference type="Proteomes" id="UP000050489"/>
    </source>
</evidence>
<gene>
    <name evidence="8" type="ORF">AN695_0209940</name>
    <name evidence="7" type="ORF">DKC05_16195</name>
    <name evidence="10" type="ORF">DMW51_18325</name>
    <name evidence="9" type="ORF">MC70_022065</name>
</gene>
<organism evidence="8 12">
    <name type="scientific">Serratia marcescens</name>
    <dbReference type="NCBI Taxonomy" id="615"/>
    <lineage>
        <taxon>Bacteria</taxon>
        <taxon>Pseudomonadati</taxon>
        <taxon>Pseudomonadota</taxon>
        <taxon>Gammaproteobacteria</taxon>
        <taxon>Enterobacterales</taxon>
        <taxon>Yersiniaceae</taxon>
        <taxon>Serratia</taxon>
    </lineage>
</organism>
<proteinExistence type="inferred from homology"/>
<dbReference type="EMBL" id="JTBC02000012">
    <property type="protein sequence ID" value="PNO64056.1"/>
    <property type="molecule type" value="Genomic_DNA"/>
</dbReference>
<dbReference type="Pfam" id="PF00419">
    <property type="entry name" value="Fimbrial"/>
    <property type="match status" value="1"/>
</dbReference>
<dbReference type="Proteomes" id="UP000245399">
    <property type="component" value="Chromosome"/>
</dbReference>
<comment type="similarity">
    <text evidence="2">Belongs to the fimbrial protein family.</text>
</comment>
<sequence>MRLRALALLSCVPWWFTAMPATANTELIGAPVQFHGTVVSRPCNIEPQSADQLVEMGTVIVKTLYRYGHTTPVPFSIKLTDCKTTVFKSVSVTFSGTEDGELPGKLAINNGANGAAIALFDHQGADIDLNKATSAVALQNGPNSLNFTAYVQGRPSAIQNQSITEGEFTSVANFVLAYQ</sequence>
<evidence type="ECO:0000313" key="8">
    <source>
        <dbReference type="EMBL" id="OCO90526.1"/>
    </source>
</evidence>
<evidence type="ECO:0000313" key="9">
    <source>
        <dbReference type="EMBL" id="PNO64056.1"/>
    </source>
</evidence>
<evidence type="ECO:0000313" key="11">
    <source>
        <dbReference type="Proteomes" id="UP000030378"/>
    </source>
</evidence>
<accession>A0A0A5L520</accession>
<dbReference type="Proteomes" id="UP000030378">
    <property type="component" value="Unassembled WGS sequence"/>
</dbReference>
<dbReference type="GO" id="GO:0043709">
    <property type="term" value="P:cell adhesion involved in single-species biofilm formation"/>
    <property type="evidence" value="ECO:0007669"/>
    <property type="project" value="TreeGrafter"/>
</dbReference>
<feature type="domain" description="Fimbrial-type adhesion" evidence="6">
    <location>
        <begin position="33"/>
        <end position="179"/>
    </location>
</feature>
<feature type="signal peptide" evidence="5">
    <location>
        <begin position="1"/>
        <end position="23"/>
    </location>
</feature>